<gene>
    <name evidence="2" type="ORF">BN860_07096g</name>
</gene>
<name>A0A8J2SY31_ZYGB2</name>
<accession>A0A8J2SY31</accession>
<evidence type="ECO:0000313" key="3">
    <source>
        <dbReference type="Proteomes" id="UP000019375"/>
    </source>
</evidence>
<dbReference type="AlphaFoldDB" id="A0A8J2SY31"/>
<dbReference type="Proteomes" id="UP000019375">
    <property type="component" value="Unassembled WGS sequence"/>
</dbReference>
<organism evidence="2 3">
    <name type="scientific">Zygosaccharomyces bailii (strain CLIB 213 / ATCC 58445 / CBS 680 / BCRC 21525 / NBRC 1098 / NCYC 1416 / NRRL Y-2227)</name>
    <dbReference type="NCBI Taxonomy" id="1333698"/>
    <lineage>
        <taxon>Eukaryota</taxon>
        <taxon>Fungi</taxon>
        <taxon>Dikarya</taxon>
        <taxon>Ascomycota</taxon>
        <taxon>Saccharomycotina</taxon>
        <taxon>Saccharomycetes</taxon>
        <taxon>Saccharomycetales</taxon>
        <taxon>Saccharomycetaceae</taxon>
        <taxon>Zygosaccharomyces</taxon>
    </lineage>
</organism>
<feature type="chain" id="PRO_5035217231" evidence="1">
    <location>
        <begin position="21"/>
        <end position="294"/>
    </location>
</feature>
<proteinExistence type="predicted"/>
<dbReference type="OrthoDB" id="4060030at2759"/>
<reference evidence="3" key="1">
    <citation type="journal article" date="2013" name="Genome Announc.">
        <title>Genome sequence of the food spoilage yeast Zygosaccharomyces bailii CLIB 213(T).</title>
        <authorList>
            <person name="Galeote V."/>
            <person name="Bigey F."/>
            <person name="Devillers H."/>
            <person name="Neuveglise C."/>
            <person name="Dequin S."/>
        </authorList>
    </citation>
    <scope>NUCLEOTIDE SEQUENCE [LARGE SCALE GENOMIC DNA]</scope>
    <source>
        <strain evidence="3">CLIB 213 / ATCC 58445 / CBS 680 / CCRC 21525 / NBRC 1098 / NCYC 1416 / NRRL Y-2227</strain>
    </source>
</reference>
<sequence>MLLPFQFLISCLSAVRLVVAIDNSFFTSVDIRDVTTSYRHVLDPEHWFMIEAELFVCAGQDKDVFLSIPEDFTSIAETPFNLLHKSQAVGRVVAQDNIVKISFPNPPSRNITASFKIVAKLSKDALVSIGEPQVVEYVFHSSQGESFKEWLNYVGKSMDEVTVNSGHYEHNRTTWYTVDVPITQLDEPVIIFSEPRTDAYTKIHTDKTRCELVTSVDAFNEATEWVPVKPIEDLSSENAIDMTFDKNLEGFYLRIIYFAERLDRAANSGQVNFQKRLSGEIDSEREASEGADSF</sequence>
<protein>
    <submittedName>
        <fullName evidence="2">BN860_07096g1_1</fullName>
    </submittedName>
</protein>
<keyword evidence="3" id="KW-1185">Reference proteome</keyword>
<keyword evidence="1" id="KW-0732">Signal</keyword>
<evidence type="ECO:0000313" key="2">
    <source>
        <dbReference type="EMBL" id="CDF87470.1"/>
    </source>
</evidence>
<dbReference type="EMBL" id="HG316454">
    <property type="protein sequence ID" value="CDF87470.1"/>
    <property type="molecule type" value="Genomic_DNA"/>
</dbReference>
<evidence type="ECO:0000256" key="1">
    <source>
        <dbReference type="SAM" id="SignalP"/>
    </source>
</evidence>
<feature type="signal peptide" evidence="1">
    <location>
        <begin position="1"/>
        <end position="20"/>
    </location>
</feature>